<proteinExistence type="predicted"/>
<dbReference type="PROSITE" id="PS51123">
    <property type="entry name" value="OMPA_2"/>
    <property type="match status" value="1"/>
</dbReference>
<dbReference type="Gene3D" id="4.10.1080.10">
    <property type="entry name" value="TSP type-3 repeat"/>
    <property type="match status" value="2"/>
</dbReference>
<evidence type="ECO:0000256" key="6">
    <source>
        <dbReference type="SAM" id="MobiDB-lite"/>
    </source>
</evidence>
<reference evidence="9 10" key="1">
    <citation type="journal article" date="2016" name="Nat. Commun.">
        <title>Thousands of microbial genomes shed light on interconnected biogeochemical processes in an aquifer system.</title>
        <authorList>
            <person name="Anantharaman K."/>
            <person name="Brown C.T."/>
            <person name="Hug L.A."/>
            <person name="Sharon I."/>
            <person name="Castelle C.J."/>
            <person name="Probst A.J."/>
            <person name="Thomas B.C."/>
            <person name="Singh A."/>
            <person name="Wilkins M.J."/>
            <person name="Karaoz U."/>
            <person name="Brodie E.L."/>
            <person name="Williams K.H."/>
            <person name="Hubbard S.S."/>
            <person name="Banfield J.F."/>
        </authorList>
    </citation>
    <scope>NUCLEOTIDE SEQUENCE [LARGE SCALE GENOMIC DNA]</scope>
</reference>
<evidence type="ECO:0000256" key="1">
    <source>
        <dbReference type="ARBA" id="ARBA00004442"/>
    </source>
</evidence>
<feature type="compositionally biased region" description="Acidic residues" evidence="6">
    <location>
        <begin position="463"/>
        <end position="477"/>
    </location>
</feature>
<feature type="compositionally biased region" description="Basic and acidic residues" evidence="6">
    <location>
        <begin position="379"/>
        <end position="394"/>
    </location>
</feature>
<dbReference type="Pfam" id="PF02412">
    <property type="entry name" value="TSP_3"/>
    <property type="match status" value="1"/>
</dbReference>
<dbReference type="Gene3D" id="3.30.1330.60">
    <property type="entry name" value="OmpA-like domain"/>
    <property type="match status" value="1"/>
</dbReference>
<evidence type="ECO:0000256" key="2">
    <source>
        <dbReference type="ARBA" id="ARBA00022729"/>
    </source>
</evidence>
<dbReference type="PRINTS" id="PR01021">
    <property type="entry name" value="OMPADOMAIN"/>
</dbReference>
<feature type="compositionally biased region" description="Acidic residues" evidence="6">
    <location>
        <begin position="494"/>
        <end position="517"/>
    </location>
</feature>
<dbReference type="InterPro" id="IPR036737">
    <property type="entry name" value="OmpA-like_sf"/>
</dbReference>
<evidence type="ECO:0000256" key="7">
    <source>
        <dbReference type="SAM" id="SignalP"/>
    </source>
</evidence>
<feature type="region of interest" description="Disordered" evidence="6">
    <location>
        <begin position="427"/>
        <end position="524"/>
    </location>
</feature>
<feature type="chain" id="PRO_5009528575" description="OmpA-like domain-containing protein" evidence="7">
    <location>
        <begin position="20"/>
        <end position="663"/>
    </location>
</feature>
<dbReference type="InterPro" id="IPR006664">
    <property type="entry name" value="OMP_bac"/>
</dbReference>
<keyword evidence="2 7" id="KW-0732">Signal</keyword>
<dbReference type="CDD" id="cd07185">
    <property type="entry name" value="OmpA_C-like"/>
    <property type="match status" value="1"/>
</dbReference>
<evidence type="ECO:0000256" key="4">
    <source>
        <dbReference type="ARBA" id="ARBA00023237"/>
    </source>
</evidence>
<evidence type="ECO:0000259" key="8">
    <source>
        <dbReference type="PROSITE" id="PS51123"/>
    </source>
</evidence>
<dbReference type="InterPro" id="IPR003367">
    <property type="entry name" value="Thrombospondin_3-like_rpt"/>
</dbReference>
<feature type="compositionally biased region" description="Basic and acidic residues" evidence="6">
    <location>
        <begin position="478"/>
        <end position="493"/>
    </location>
</feature>
<evidence type="ECO:0000313" key="10">
    <source>
        <dbReference type="Proteomes" id="UP000179243"/>
    </source>
</evidence>
<dbReference type="Proteomes" id="UP000179243">
    <property type="component" value="Unassembled WGS sequence"/>
</dbReference>
<gene>
    <name evidence="9" type="ORF">A2519_00830</name>
</gene>
<feature type="compositionally biased region" description="Acidic residues" evidence="6">
    <location>
        <begin position="395"/>
        <end position="411"/>
    </location>
</feature>
<dbReference type="PANTHER" id="PTHR30329">
    <property type="entry name" value="STATOR ELEMENT OF FLAGELLAR MOTOR COMPLEX"/>
    <property type="match status" value="1"/>
</dbReference>
<feature type="region of interest" description="Disordered" evidence="6">
    <location>
        <begin position="378"/>
        <end position="415"/>
    </location>
</feature>
<dbReference type="GO" id="GO:0005509">
    <property type="term" value="F:calcium ion binding"/>
    <property type="evidence" value="ECO:0007669"/>
    <property type="project" value="InterPro"/>
</dbReference>
<comment type="subcellular location">
    <subcellularLocation>
        <location evidence="1">Cell outer membrane</location>
    </subcellularLocation>
</comment>
<dbReference type="Pfam" id="PF00691">
    <property type="entry name" value="OmpA"/>
    <property type="match status" value="1"/>
</dbReference>
<keyword evidence="3 5" id="KW-0472">Membrane</keyword>
<feature type="compositionally biased region" description="Acidic residues" evidence="6">
    <location>
        <begin position="432"/>
        <end position="444"/>
    </location>
</feature>
<feature type="compositionally biased region" description="Basic and acidic residues" evidence="6">
    <location>
        <begin position="445"/>
        <end position="462"/>
    </location>
</feature>
<protein>
    <recommendedName>
        <fullName evidence="8">OmpA-like domain-containing protein</fullName>
    </recommendedName>
</protein>
<dbReference type="AlphaFoldDB" id="A0A1F7FBZ3"/>
<name>A0A1F7FBZ3_UNCRA</name>
<dbReference type="SUPFAM" id="SSF103088">
    <property type="entry name" value="OmpA-like"/>
    <property type="match status" value="1"/>
</dbReference>
<feature type="domain" description="OmpA-like" evidence="8">
    <location>
        <begin position="546"/>
        <end position="663"/>
    </location>
</feature>
<feature type="signal peptide" evidence="7">
    <location>
        <begin position="1"/>
        <end position="19"/>
    </location>
</feature>
<dbReference type="InterPro" id="IPR050330">
    <property type="entry name" value="Bact_OuterMem_StrucFunc"/>
</dbReference>
<evidence type="ECO:0000313" key="9">
    <source>
        <dbReference type="EMBL" id="OGK04032.1"/>
    </source>
</evidence>
<comment type="caution">
    <text evidence="9">The sequence shown here is derived from an EMBL/GenBank/DDBJ whole genome shotgun (WGS) entry which is preliminary data.</text>
</comment>
<dbReference type="SUPFAM" id="SSF103647">
    <property type="entry name" value="TSP type-3 repeat"/>
    <property type="match status" value="2"/>
</dbReference>
<dbReference type="EMBL" id="MFYX01000077">
    <property type="protein sequence ID" value="OGK04032.1"/>
    <property type="molecule type" value="Genomic_DNA"/>
</dbReference>
<dbReference type="PANTHER" id="PTHR30329:SF21">
    <property type="entry name" value="LIPOPROTEIN YIAD-RELATED"/>
    <property type="match status" value="1"/>
</dbReference>
<dbReference type="InterPro" id="IPR028974">
    <property type="entry name" value="TSP_type-3_rpt"/>
</dbReference>
<dbReference type="InterPro" id="IPR006665">
    <property type="entry name" value="OmpA-like"/>
</dbReference>
<evidence type="ECO:0000256" key="3">
    <source>
        <dbReference type="ARBA" id="ARBA00023136"/>
    </source>
</evidence>
<dbReference type="GO" id="GO:0009279">
    <property type="term" value="C:cell outer membrane"/>
    <property type="evidence" value="ECO:0007669"/>
    <property type="project" value="UniProtKB-SubCell"/>
</dbReference>
<organism evidence="9 10">
    <name type="scientific">Candidatus Raymondbacteria bacterium RIFOXYD12_FULL_49_13</name>
    <dbReference type="NCBI Taxonomy" id="1817890"/>
    <lineage>
        <taxon>Bacteria</taxon>
        <taxon>Raymondiibacteriota</taxon>
    </lineage>
</organism>
<keyword evidence="4" id="KW-0998">Cell outer membrane</keyword>
<evidence type="ECO:0000256" key="5">
    <source>
        <dbReference type="PROSITE-ProRule" id="PRU00473"/>
    </source>
</evidence>
<dbReference type="GO" id="GO:0007155">
    <property type="term" value="P:cell adhesion"/>
    <property type="evidence" value="ECO:0007669"/>
    <property type="project" value="InterPro"/>
</dbReference>
<accession>A0A1F7FBZ3</accession>
<sequence length="663" mass="73598">MTRFIIIAGLLMFAINAFTQIAQTGQKGLLRTHSAQTLGKGVLGVNTAGYFSFDKDYVLDLIEFQEKPLSPGDTQAVRVTSAIDPTFVSTYYNLSYGLFNFWDISLGLPFYIDKTSGASGSDNGPGDMTFSMKINYPPYEHFRVFDMTYYGCFFIPTGHQDKGLFPRQPYYSSAQNIKPTSVYYRPMITNLSDSTYGLNTTDADTLYRQLTNAIDSNKIAKENFYYGAGYLSFLAKMLWTFDASEINPDVNLKMHFNFGALFTGRSDKDNIFELGSAIEWSPHPVLTLFTDFYGQARFSQLTYGFDLGKEPLILGSGMCINIPGGAHITVALDKCFSLNKKYQTIYYNESKSQIYKTKIYPEWGLSVSANWSGSILGSDSDKDGIPDKLDRCPDEAEDVDNFDDQDGCPDVDNDRDGILDIRDKCPNKAEDMDNFEDNDGCPDIDNDKDGIPDDKDKCPNDAEDRDGFEDADGCPDLDNDKDGILDAQDKCPSDPEDVDGFEDTDGCPDIDNDQDGIPDDKDKCPTQKENINDFQDTDGCPDVKAKAIESKVTLSGVNFMTGSAELTYESGSILDEVVTSLNAYPDVCIEIRGHTDNVGSRVKNKDLSLNRANSVKAYLVSKGVAPTRVKTDGFGPKQPIASNTTEDGKAKNRRIEMYRINCK</sequence>